<dbReference type="DNASU" id="3515533"/>
<dbReference type="PANTHER" id="PTHR33969">
    <property type="entry name" value="SEGREGATION AND CONDENSATION PROTEIN A"/>
    <property type="match status" value="1"/>
</dbReference>
<accession>Q4FRE1</accession>
<dbReference type="PANTHER" id="PTHR33969:SF2">
    <property type="entry name" value="SEGREGATION AND CONDENSATION PROTEIN A"/>
    <property type="match status" value="1"/>
</dbReference>
<dbReference type="KEGG" id="par:Psyc_1569"/>
<proteinExistence type="predicted"/>
<keyword evidence="3" id="KW-1185">Reference proteome</keyword>
<dbReference type="Proteomes" id="UP000000546">
    <property type="component" value="Chromosome"/>
</dbReference>
<dbReference type="HOGENOM" id="CLU_038686_0_1_6"/>
<dbReference type="STRING" id="259536.Psyc_1569"/>
<dbReference type="RefSeq" id="WP_011280834.1">
    <property type="nucleotide sequence ID" value="NC_007204.1"/>
</dbReference>
<dbReference type="OrthoDB" id="9811016at2"/>
<name>Q4FRE1_PSYA2</name>
<organism evidence="2 3">
    <name type="scientific">Psychrobacter arcticus (strain DSM 17307 / VKM B-2377 / 273-4)</name>
    <dbReference type="NCBI Taxonomy" id="259536"/>
    <lineage>
        <taxon>Bacteria</taxon>
        <taxon>Pseudomonadati</taxon>
        <taxon>Pseudomonadota</taxon>
        <taxon>Gammaproteobacteria</taxon>
        <taxon>Moraxellales</taxon>
        <taxon>Moraxellaceae</taxon>
        <taxon>Psychrobacter</taxon>
    </lineage>
</organism>
<dbReference type="InterPro" id="IPR003768">
    <property type="entry name" value="ScpA"/>
</dbReference>
<dbReference type="Pfam" id="PF02616">
    <property type="entry name" value="SMC_ScpA"/>
    <property type="match status" value="1"/>
</dbReference>
<evidence type="ECO:0000313" key="2">
    <source>
        <dbReference type="EMBL" id="AAZ19417.1"/>
    </source>
</evidence>
<protein>
    <recommendedName>
        <fullName evidence="1">Segregation and condensation protein A</fullName>
    </recommendedName>
</protein>
<sequence>MQSNRLTESSAEIHDMSLRIYQTPVQHLPEDLYVPPQAFAIWLEQFAGPLDFLLYLVKKNNVDLTRMPILPITEQYLAYISKLDTNHFELAGDYLLMASTLIAIKTELLLPMPEMPTDERDPKAELIERLEEYTQVKAASQRLDNLIRLERDVFLAMVSMPNQDIMNSELPSYSPTLLIDSLFKMQLQPDYQMHSIKVDAVPLADRIASISRQLSTDGARSFHELLDKAQGKIGVVVSFVAVLELIKRQLIGVVANNVDSGVSTATNADGSLSTHSDLLEKLTLEWLA</sequence>
<dbReference type="eggNOG" id="COG1354">
    <property type="taxonomic scope" value="Bacteria"/>
</dbReference>
<dbReference type="EMBL" id="CP000082">
    <property type="protein sequence ID" value="AAZ19417.1"/>
    <property type="molecule type" value="Genomic_DNA"/>
</dbReference>
<gene>
    <name evidence="2" type="ordered locus">Psyc_1569</name>
</gene>
<evidence type="ECO:0000256" key="1">
    <source>
        <dbReference type="ARBA" id="ARBA00044777"/>
    </source>
</evidence>
<dbReference type="Gene3D" id="6.10.250.2410">
    <property type="match status" value="1"/>
</dbReference>
<reference evidence="2 3" key="1">
    <citation type="journal article" date="2010" name="Appl. Environ. Microbiol.">
        <title>The genome sequence of Psychrobacter arcticus 273-4, a psychroactive Siberian permafrost bacterium, reveals mechanisms for adaptation to low-temperature growth.</title>
        <authorList>
            <person name="Ayala-del-Rio H.L."/>
            <person name="Chain P.S."/>
            <person name="Grzymski J.J."/>
            <person name="Ponder M.A."/>
            <person name="Ivanova N."/>
            <person name="Bergholz P.W."/>
            <person name="Di Bartolo G."/>
            <person name="Hauser L."/>
            <person name="Land M."/>
            <person name="Bakermans C."/>
            <person name="Rodrigues D."/>
            <person name="Klappenbach J."/>
            <person name="Zarka D."/>
            <person name="Larimer F."/>
            <person name="Richardson P."/>
            <person name="Murray A."/>
            <person name="Thomashow M."/>
            <person name="Tiedje J.M."/>
        </authorList>
    </citation>
    <scope>NUCLEOTIDE SEQUENCE [LARGE SCALE GENOMIC DNA]</scope>
    <source>
        <strain evidence="3">DSM 17307 / VKM B-2377 / 273-4</strain>
    </source>
</reference>
<evidence type="ECO:0000313" key="3">
    <source>
        <dbReference type="Proteomes" id="UP000000546"/>
    </source>
</evidence>
<dbReference type="AlphaFoldDB" id="Q4FRE1"/>